<dbReference type="KEGG" id="sly:101252672"/>
<dbReference type="InParanoid" id="A0A3Q7JF36"/>
<protein>
    <submittedName>
        <fullName evidence="2">Uncharacterized protein</fullName>
    </submittedName>
</protein>
<dbReference type="OrthoDB" id="298344at2759"/>
<dbReference type="SMR" id="A0A3Q7JF36"/>
<dbReference type="PaxDb" id="4081-Solyc12g099920.1.1"/>
<dbReference type="RefSeq" id="XP_010314686.1">
    <property type="nucleotide sequence ID" value="XM_010316384.4"/>
</dbReference>
<dbReference type="EnsemblPlants" id="Solyc12g099920.2.1">
    <property type="protein sequence ID" value="Solyc12g099920.2.1"/>
    <property type="gene ID" value="Solyc12g099920.2"/>
</dbReference>
<dbReference type="OMA" id="KFICKNW"/>
<dbReference type="PANTHER" id="PTHR34194:SF13">
    <property type="entry name" value="NUCLEOLIN-LIKE"/>
    <property type="match status" value="1"/>
</dbReference>
<dbReference type="Gramene" id="Solyc12g099920.2.1">
    <property type="protein sequence ID" value="Solyc12g099920.2.1"/>
    <property type="gene ID" value="Solyc12g099920.2"/>
</dbReference>
<name>A0A3Q7JF36_SOLLC</name>
<evidence type="ECO:0000256" key="1">
    <source>
        <dbReference type="SAM" id="MobiDB-lite"/>
    </source>
</evidence>
<feature type="region of interest" description="Disordered" evidence="1">
    <location>
        <begin position="151"/>
        <end position="264"/>
    </location>
</feature>
<dbReference type="STRING" id="4081.A0A3Q7JF36"/>
<sequence length="576" mass="66398">MVRRGLEGCDILFDISRLGRKRAYSWNKESEFENSDIFRFKRQIRKTRNIDEDYVQYLMLLLDYDEESKCCTNEGGKEGPAVARDRFNFDMDEDVNEYEDDEDEDEDIDPEYKKFLANTKPNGISYMVKIDRSVGFPVFVEFEKEDGSDGEFEYLGRRKQQGSGDEEDLGNTSSKDKVESQPFSRVVLENDDNRSAGDNNAIFEPSDPVTPMEKGLMSLKPSSGENGECKRHQKGETKNGSNKEEKKGKGRKSAKVTAKEEGEDIDEDYSYLLEKFICKNWSTTPSFMRKYNLKSKKSLTTVLENVSNISVGDKDTTHEISDTLSPKKKKKRGLTSQKNSTKANGAFKRQENSDKRKRSNKKQAGRKRRKLADVPLNEDLAGRKSVDVTVKEEIADVDEVSFKSGNKFECEAADEDLQIVVSGDRTFGKEGDSNLVEASLSKHCENVEDSFPRKSERSDFWWNVKALLERPYDQKEYIALWKAVKSRKPTLKDMDLRNGKFYSTRRLGKSYLDHYKDLHEKLKQVDNDNIKQLNILRSFFFWLQNLTQKGAFRPWTDPEWLSLVDNSIVPMITSDE</sequence>
<dbReference type="PANTHER" id="PTHR34194">
    <property type="entry name" value="F14J8.16 PROTEIN"/>
    <property type="match status" value="1"/>
</dbReference>
<dbReference type="AlphaFoldDB" id="A0A3Q7JF36"/>
<feature type="compositionally biased region" description="Basic and acidic residues" evidence="1">
    <location>
        <begin position="227"/>
        <end position="247"/>
    </location>
</feature>
<feature type="compositionally biased region" description="Polar residues" evidence="1">
    <location>
        <begin position="334"/>
        <end position="343"/>
    </location>
</feature>
<dbReference type="Proteomes" id="UP000004994">
    <property type="component" value="Chromosome 12"/>
</dbReference>
<organism evidence="2">
    <name type="scientific">Solanum lycopersicum</name>
    <name type="common">Tomato</name>
    <name type="synonym">Lycopersicon esculentum</name>
    <dbReference type="NCBI Taxonomy" id="4081"/>
    <lineage>
        <taxon>Eukaryota</taxon>
        <taxon>Viridiplantae</taxon>
        <taxon>Streptophyta</taxon>
        <taxon>Embryophyta</taxon>
        <taxon>Tracheophyta</taxon>
        <taxon>Spermatophyta</taxon>
        <taxon>Magnoliopsida</taxon>
        <taxon>eudicotyledons</taxon>
        <taxon>Gunneridae</taxon>
        <taxon>Pentapetalae</taxon>
        <taxon>asterids</taxon>
        <taxon>lamiids</taxon>
        <taxon>Solanales</taxon>
        <taxon>Solanaceae</taxon>
        <taxon>Solanoideae</taxon>
        <taxon>Solaneae</taxon>
        <taxon>Solanum</taxon>
        <taxon>Solanum subgen. Lycopersicon</taxon>
    </lineage>
</organism>
<reference evidence="2" key="2">
    <citation type="submission" date="2019-01" db="UniProtKB">
        <authorList>
            <consortium name="EnsemblPlants"/>
        </authorList>
    </citation>
    <scope>IDENTIFICATION</scope>
    <source>
        <strain evidence="2">cv. Heinz 1706</strain>
    </source>
</reference>
<accession>A0A3Q7JF36</accession>
<keyword evidence="3" id="KW-1185">Reference proteome</keyword>
<evidence type="ECO:0000313" key="2">
    <source>
        <dbReference type="EnsemblPlants" id="Solyc12g099920.2.1"/>
    </source>
</evidence>
<feature type="region of interest" description="Disordered" evidence="1">
    <location>
        <begin position="313"/>
        <end position="376"/>
    </location>
</feature>
<evidence type="ECO:0000313" key="3">
    <source>
        <dbReference type="Proteomes" id="UP000004994"/>
    </source>
</evidence>
<dbReference type="GeneID" id="101252672"/>
<gene>
    <name evidence="2" type="primary">LOC101252672</name>
</gene>
<feature type="compositionally biased region" description="Basic residues" evidence="1">
    <location>
        <begin position="355"/>
        <end position="370"/>
    </location>
</feature>
<proteinExistence type="predicted"/>
<reference evidence="2" key="1">
    <citation type="journal article" date="2012" name="Nature">
        <title>The tomato genome sequence provides insights into fleshy fruit evolution.</title>
        <authorList>
            <consortium name="Tomato Genome Consortium"/>
        </authorList>
    </citation>
    <scope>NUCLEOTIDE SEQUENCE [LARGE SCALE GENOMIC DNA]</scope>
    <source>
        <strain evidence="2">cv. Heinz 1706</strain>
    </source>
</reference>
<dbReference type="RefSeq" id="XP_004252877.1">
    <property type="nucleotide sequence ID" value="XM_004252829.5"/>
</dbReference>